<proteinExistence type="inferred from homology"/>
<protein>
    <submittedName>
        <fullName evidence="9">Secretion system protein</fullName>
    </submittedName>
</protein>
<feature type="domain" description="Type II secretion system protein GspF" evidence="8">
    <location>
        <begin position="54"/>
        <end position="170"/>
    </location>
</feature>
<keyword evidence="3" id="KW-1003">Cell membrane</keyword>
<evidence type="ECO:0000256" key="3">
    <source>
        <dbReference type="ARBA" id="ARBA00022475"/>
    </source>
</evidence>
<dbReference type="GO" id="GO:0005886">
    <property type="term" value="C:plasma membrane"/>
    <property type="evidence" value="ECO:0007669"/>
    <property type="project" value="UniProtKB-SubCell"/>
</dbReference>
<reference evidence="9 10" key="1">
    <citation type="submission" date="2016-06" db="EMBL/GenBank/DDBJ databases">
        <title>The sequenced genome of the ice-adhering bacterium Marinomonas primoryensis, from Antarctica.</title>
        <authorList>
            <person name="Graham L."/>
            <person name="Vance T.D.R."/>
            <person name="Davies P.L."/>
        </authorList>
    </citation>
    <scope>NUCLEOTIDE SEQUENCE [LARGE SCALE GENOMIC DNA]</scope>
    <source>
        <strain evidence="9 10">AceL</strain>
    </source>
</reference>
<dbReference type="PANTHER" id="PTHR30012">
    <property type="entry name" value="GENERAL SECRETION PATHWAY PROTEIN"/>
    <property type="match status" value="1"/>
</dbReference>
<gene>
    <name evidence="9" type="ORF">A8139_12290</name>
</gene>
<organism evidence="9 10">
    <name type="scientific">Marinomonas primoryensis</name>
    <dbReference type="NCBI Taxonomy" id="178399"/>
    <lineage>
        <taxon>Bacteria</taxon>
        <taxon>Pseudomonadati</taxon>
        <taxon>Pseudomonadota</taxon>
        <taxon>Gammaproteobacteria</taxon>
        <taxon>Oceanospirillales</taxon>
        <taxon>Oceanospirillaceae</taxon>
        <taxon>Marinomonas</taxon>
    </lineage>
</organism>
<name>A0A2Z4PT17_9GAMM</name>
<evidence type="ECO:0000256" key="6">
    <source>
        <dbReference type="ARBA" id="ARBA00023136"/>
    </source>
</evidence>
<evidence type="ECO:0000259" key="8">
    <source>
        <dbReference type="Pfam" id="PF00482"/>
    </source>
</evidence>
<feature type="transmembrane region" description="Helical" evidence="7">
    <location>
        <begin position="326"/>
        <end position="348"/>
    </location>
</feature>
<feature type="transmembrane region" description="Helical" evidence="7">
    <location>
        <begin position="150"/>
        <end position="170"/>
    </location>
</feature>
<evidence type="ECO:0000256" key="7">
    <source>
        <dbReference type="SAM" id="Phobius"/>
    </source>
</evidence>
<comment type="subcellular location">
    <subcellularLocation>
        <location evidence="1">Cell membrane</location>
        <topology evidence="1">Multi-pass membrane protein</topology>
    </subcellularLocation>
</comment>
<comment type="similarity">
    <text evidence="2">Belongs to the GSP F family.</text>
</comment>
<dbReference type="Proteomes" id="UP000249898">
    <property type="component" value="Chromosome"/>
</dbReference>
<dbReference type="AlphaFoldDB" id="A0A2Z4PT17"/>
<dbReference type="RefSeq" id="WP_112138499.1">
    <property type="nucleotide sequence ID" value="NZ_CP016181.1"/>
</dbReference>
<evidence type="ECO:0000313" key="9">
    <source>
        <dbReference type="EMBL" id="AWY00676.1"/>
    </source>
</evidence>
<dbReference type="EMBL" id="CP016181">
    <property type="protein sequence ID" value="AWY00676.1"/>
    <property type="molecule type" value="Genomic_DNA"/>
</dbReference>
<dbReference type="OrthoDB" id="6098358at2"/>
<keyword evidence="5 7" id="KW-1133">Transmembrane helix</keyword>
<dbReference type="InterPro" id="IPR003004">
    <property type="entry name" value="GspF/PilC"/>
</dbReference>
<dbReference type="InterPro" id="IPR042094">
    <property type="entry name" value="T2SS_GspF_sf"/>
</dbReference>
<keyword evidence="6 7" id="KW-0472">Membrane</keyword>
<evidence type="ECO:0000256" key="1">
    <source>
        <dbReference type="ARBA" id="ARBA00004651"/>
    </source>
</evidence>
<evidence type="ECO:0000256" key="5">
    <source>
        <dbReference type="ARBA" id="ARBA00022989"/>
    </source>
</evidence>
<keyword evidence="4 7" id="KW-0812">Transmembrane</keyword>
<accession>A0A2Z4PT17</accession>
<evidence type="ECO:0000313" key="10">
    <source>
        <dbReference type="Proteomes" id="UP000249898"/>
    </source>
</evidence>
<dbReference type="InterPro" id="IPR018076">
    <property type="entry name" value="T2SS_GspF_dom"/>
</dbReference>
<dbReference type="PANTHER" id="PTHR30012:SF0">
    <property type="entry name" value="TYPE II SECRETION SYSTEM PROTEIN F-RELATED"/>
    <property type="match status" value="1"/>
</dbReference>
<evidence type="ECO:0000256" key="2">
    <source>
        <dbReference type="ARBA" id="ARBA00005745"/>
    </source>
</evidence>
<feature type="transmembrane region" description="Helical" evidence="7">
    <location>
        <begin position="190"/>
        <end position="208"/>
    </location>
</feature>
<dbReference type="Gene3D" id="1.20.81.30">
    <property type="entry name" value="Type II secretion system (T2SS), domain F"/>
    <property type="match status" value="2"/>
</dbReference>
<dbReference type="Pfam" id="PF00482">
    <property type="entry name" value="T2SSF"/>
    <property type="match status" value="2"/>
</dbReference>
<evidence type="ECO:0000256" key="4">
    <source>
        <dbReference type="ARBA" id="ARBA00022692"/>
    </source>
</evidence>
<sequence length="354" mass="40588">MPWYKIKHQNDKVDYRHGISESKVLFDYIKDGHWQISITHWNPKKLDYKALQTFYEEIQSALHSGLQLNQAITHFALSSTHPIIGTVSKAILSELEHGVLFNEALNNLTKSAAAPYCHLLNSHGTREDCEQSLTVSIDQLKTLLDWSKRLLKAIIYPFCIIQIALIIMIVNRIFRSTSMGNYVFEFISDLSIYTVCSAIQLVIIHSLYRGHACYWLEKYSSTFRLTKLFSLLSTTRKTGLTLQQALKRMPEYFQYAPMKQEIYTVYYTLCLGNNYAASFPKLWFPNQSAIALHSAEQDGNIERALILAKIEHEKHWQKNISLLEKLIPAVCLFIAGGFVTSALISLYAPLLEMP</sequence>
<feature type="domain" description="Type II secretion system protein GspF" evidence="8">
    <location>
        <begin position="230"/>
        <end position="349"/>
    </location>
</feature>